<dbReference type="FunFam" id="3.20.20.450:FF:000001">
    <property type="entry name" value="Cyclic di-GMP phosphodiesterase yahA"/>
    <property type="match status" value="1"/>
</dbReference>
<evidence type="ECO:0000313" key="5">
    <source>
        <dbReference type="EMBL" id="OVE47703.1"/>
    </source>
</evidence>
<dbReference type="AlphaFoldDB" id="A0A202B7Z4"/>
<keyword evidence="2" id="KW-1133">Transmembrane helix</keyword>
<dbReference type="EC" id="3.1.4.52" evidence="6"/>
<dbReference type="PROSITE" id="PS50883">
    <property type="entry name" value="EAL"/>
    <property type="match status" value="1"/>
</dbReference>
<keyword evidence="2" id="KW-0812">Transmembrane</keyword>
<dbReference type="InterPro" id="IPR035919">
    <property type="entry name" value="EAL_sf"/>
</dbReference>
<feature type="transmembrane region" description="Helical" evidence="2">
    <location>
        <begin position="198"/>
        <end position="220"/>
    </location>
</feature>
<keyword evidence="7" id="KW-1185">Reference proteome</keyword>
<evidence type="ECO:0000313" key="8">
    <source>
        <dbReference type="Proteomes" id="UP000275777"/>
    </source>
</evidence>
<sequence length="710" mass="78596">MRSLFSSGRPFRLVPYFFLLSLLLMAGATALMAGNLRHYSGEQLLKLEKSRAASLVQIFENSLWTDFRPLLPLARDPAKLKQVAGQPRLREAVIRLMRGTDVIRVKMYALNGITLFSTDASQIGEDESDDDGFRSAAAGTPASELAHNHSIDAFERTLTDRDIISTYVPVHDPAGKIEGVLEIYLDATPFVADSDRQLSWVTLAICALMAVLFVAQMLVVRLAGRIIDRQAAALSETNRELDSRVAARTWELANANARLEDEIQERRRAEERLDHLAHHDPLTGLPNRLLFQKRLSRALSVPDLPPYKLAMLFIDLDRFKDVNDTLGHYIGDQLLNAVAARLAGSIRAEDMLARLGGDEFICVLESIENRDMAADVAGKLLALFRQPFCINGNDLYLSASIGISFAGNDGADVDTLLRHADIAMYSAKNAGRNRCQHYSPQMSEDAEQRVVLERQLRQALDNDEITVHYQPQVDAVTGKLVGAEALARWRHPILGMVPPARFIPVAEECGLIVALGEQILEKSLRQLASWHEAGFPLPSVSVNLSARQLERQDFPQHVARLLKRYRLEPRHLELEITESVIMATEDAVNILAELRAQGIRLSIDDFGTGYSSLSYLRQLPVQVLKVDRSFILGIGKGGEAIVHAIMALSSSLGLETVAEGVEEASQLEFLRSAGCHIIQGFLYAAPLPAESFADGWRDRLHAPSSPLQEG</sequence>
<dbReference type="Pfam" id="PF00990">
    <property type="entry name" value="GGDEF"/>
    <property type="match status" value="1"/>
</dbReference>
<reference evidence="5 7" key="1">
    <citation type="submission" date="2017-05" db="EMBL/GenBank/DDBJ databases">
        <title>Chromobacterium violaceum GHPS1 isolated from Hydrocarbon polluted soil in French Guiana display an awesome secondary metabolite arsenal and a battery of drug and heavy-metal-resistance and detoxification of xenobiotics proteins.</title>
        <authorList>
            <person name="Belbahri L."/>
        </authorList>
    </citation>
    <scope>NUCLEOTIDE SEQUENCE [LARGE SCALE GENOMIC DNA]</scope>
    <source>
        <strain evidence="5 7">GHPS1</strain>
    </source>
</reference>
<organism evidence="5 7">
    <name type="scientific">Chromobacterium violaceum</name>
    <dbReference type="NCBI Taxonomy" id="536"/>
    <lineage>
        <taxon>Bacteria</taxon>
        <taxon>Pseudomonadati</taxon>
        <taxon>Pseudomonadota</taxon>
        <taxon>Betaproteobacteria</taxon>
        <taxon>Neisseriales</taxon>
        <taxon>Chromobacteriaceae</taxon>
        <taxon>Chromobacterium</taxon>
    </lineage>
</organism>
<protein>
    <submittedName>
        <fullName evidence="6">Cyclic di-GMP phosphodiesterase Gmr</fullName>
        <ecNumber evidence="6">3.1.4.52</ecNumber>
    </submittedName>
    <submittedName>
        <fullName evidence="5">GGDEF-domain containing protein</fullName>
    </submittedName>
</protein>
<accession>A0A202B7Z4</accession>
<dbReference type="InterPro" id="IPR000160">
    <property type="entry name" value="GGDEF_dom"/>
</dbReference>
<dbReference type="SMART" id="SM00052">
    <property type="entry name" value="EAL"/>
    <property type="match status" value="1"/>
</dbReference>
<dbReference type="PANTHER" id="PTHR44757">
    <property type="entry name" value="DIGUANYLATE CYCLASE DGCP"/>
    <property type="match status" value="1"/>
</dbReference>
<dbReference type="SUPFAM" id="SSF103190">
    <property type="entry name" value="Sensory domain-like"/>
    <property type="match status" value="1"/>
</dbReference>
<keyword evidence="2" id="KW-0472">Membrane</keyword>
<dbReference type="GeneID" id="66367967"/>
<dbReference type="RefSeq" id="WP_052262825.1">
    <property type="nucleotide sequence ID" value="NZ_CP069442.1"/>
</dbReference>
<dbReference type="NCBIfam" id="TIGR00254">
    <property type="entry name" value="GGDEF"/>
    <property type="match status" value="1"/>
</dbReference>
<dbReference type="GO" id="GO:0071111">
    <property type="term" value="F:cyclic-guanylate-specific phosphodiesterase activity"/>
    <property type="evidence" value="ECO:0007669"/>
    <property type="project" value="UniProtKB-EC"/>
</dbReference>
<dbReference type="SUPFAM" id="SSF55073">
    <property type="entry name" value="Nucleotide cyclase"/>
    <property type="match status" value="1"/>
</dbReference>
<dbReference type="Pfam" id="PF00563">
    <property type="entry name" value="EAL"/>
    <property type="match status" value="1"/>
</dbReference>
<dbReference type="Proteomes" id="UP000196342">
    <property type="component" value="Unassembled WGS sequence"/>
</dbReference>
<dbReference type="EMBL" id="LR134182">
    <property type="protein sequence ID" value="VEB42803.1"/>
    <property type="molecule type" value="Genomic_DNA"/>
</dbReference>
<dbReference type="Proteomes" id="UP000275777">
    <property type="component" value="Chromosome"/>
</dbReference>
<dbReference type="InterPro" id="IPR029787">
    <property type="entry name" value="Nucleotide_cyclase"/>
</dbReference>
<feature type="domain" description="EAL" evidence="3">
    <location>
        <begin position="449"/>
        <end position="700"/>
    </location>
</feature>
<gene>
    <name evidence="6" type="primary">gmr_8</name>
    <name evidence="5" type="ORF">CBW21_13675</name>
    <name evidence="6" type="ORF">NCTC9695_03254</name>
</gene>
<dbReference type="InterPro" id="IPR043128">
    <property type="entry name" value="Rev_trsase/Diguanyl_cyclase"/>
</dbReference>
<dbReference type="SUPFAM" id="SSF141868">
    <property type="entry name" value="EAL domain-like"/>
    <property type="match status" value="1"/>
</dbReference>
<dbReference type="EMBL" id="NHOO01000010">
    <property type="protein sequence ID" value="OVE47703.1"/>
    <property type="molecule type" value="Genomic_DNA"/>
</dbReference>
<name>A0A202B7Z4_CHRVL</name>
<dbReference type="SMART" id="SM00267">
    <property type="entry name" value="GGDEF"/>
    <property type="match status" value="1"/>
</dbReference>
<dbReference type="PROSITE" id="PS50887">
    <property type="entry name" value="GGDEF"/>
    <property type="match status" value="1"/>
</dbReference>
<evidence type="ECO:0000259" key="4">
    <source>
        <dbReference type="PROSITE" id="PS50887"/>
    </source>
</evidence>
<dbReference type="Gene3D" id="3.20.20.450">
    <property type="entry name" value="EAL domain"/>
    <property type="match status" value="1"/>
</dbReference>
<evidence type="ECO:0000259" key="3">
    <source>
        <dbReference type="PROSITE" id="PS50883"/>
    </source>
</evidence>
<evidence type="ECO:0000313" key="6">
    <source>
        <dbReference type="EMBL" id="VEB42803.1"/>
    </source>
</evidence>
<keyword evidence="6" id="KW-0378">Hydrolase</keyword>
<keyword evidence="1" id="KW-0175">Coiled coil</keyword>
<proteinExistence type="predicted"/>
<dbReference type="PANTHER" id="PTHR44757:SF2">
    <property type="entry name" value="BIOFILM ARCHITECTURE MAINTENANCE PROTEIN MBAA"/>
    <property type="match status" value="1"/>
</dbReference>
<dbReference type="InterPro" id="IPR001633">
    <property type="entry name" value="EAL_dom"/>
</dbReference>
<dbReference type="InterPro" id="IPR052155">
    <property type="entry name" value="Biofilm_reg_signaling"/>
</dbReference>
<evidence type="ECO:0000256" key="2">
    <source>
        <dbReference type="SAM" id="Phobius"/>
    </source>
</evidence>
<feature type="coiled-coil region" evidence="1">
    <location>
        <begin position="252"/>
        <end position="279"/>
    </location>
</feature>
<reference evidence="6 8" key="2">
    <citation type="submission" date="2018-12" db="EMBL/GenBank/DDBJ databases">
        <authorList>
            <consortium name="Pathogen Informatics"/>
        </authorList>
    </citation>
    <scope>NUCLEOTIDE SEQUENCE [LARGE SCALE GENOMIC DNA]</scope>
    <source>
        <strain evidence="6 8">NCTC9695</strain>
    </source>
</reference>
<evidence type="ECO:0000313" key="7">
    <source>
        <dbReference type="Proteomes" id="UP000196342"/>
    </source>
</evidence>
<feature type="domain" description="GGDEF" evidence="4">
    <location>
        <begin position="307"/>
        <end position="440"/>
    </location>
</feature>
<dbReference type="Gene3D" id="3.30.70.270">
    <property type="match status" value="1"/>
</dbReference>
<dbReference type="CDD" id="cd01949">
    <property type="entry name" value="GGDEF"/>
    <property type="match status" value="1"/>
</dbReference>
<dbReference type="CDD" id="cd01948">
    <property type="entry name" value="EAL"/>
    <property type="match status" value="1"/>
</dbReference>
<dbReference type="InterPro" id="IPR029151">
    <property type="entry name" value="Sensor-like_sf"/>
</dbReference>
<evidence type="ECO:0000256" key="1">
    <source>
        <dbReference type="SAM" id="Coils"/>
    </source>
</evidence>